<dbReference type="GO" id="GO:0000776">
    <property type="term" value="C:kinetochore"/>
    <property type="evidence" value="ECO:0007669"/>
    <property type="project" value="TreeGrafter"/>
</dbReference>
<feature type="compositionally biased region" description="Polar residues" evidence="9">
    <location>
        <begin position="197"/>
        <end position="206"/>
    </location>
</feature>
<dbReference type="GO" id="GO:0007059">
    <property type="term" value="P:chromosome segregation"/>
    <property type="evidence" value="ECO:0007669"/>
    <property type="project" value="UniProtKB-KW"/>
</dbReference>
<evidence type="ECO:0000313" key="10">
    <source>
        <dbReference type="EMBL" id="KAG5851657.1"/>
    </source>
</evidence>
<feature type="region of interest" description="Disordered" evidence="9">
    <location>
        <begin position="162"/>
        <end position="206"/>
    </location>
</feature>
<keyword evidence="8" id="KW-0137">Centromere</keyword>
<dbReference type="EMBL" id="JAFIRN010000003">
    <property type="protein sequence ID" value="KAG5851657.1"/>
    <property type="molecule type" value="Genomic_DNA"/>
</dbReference>
<keyword evidence="7" id="KW-0131">Cell cycle</keyword>
<organism evidence="10 11">
    <name type="scientific">Anguilla anguilla</name>
    <name type="common">European freshwater eel</name>
    <name type="synonym">Muraena anguilla</name>
    <dbReference type="NCBI Taxonomy" id="7936"/>
    <lineage>
        <taxon>Eukaryota</taxon>
        <taxon>Metazoa</taxon>
        <taxon>Chordata</taxon>
        <taxon>Craniata</taxon>
        <taxon>Vertebrata</taxon>
        <taxon>Euteleostomi</taxon>
        <taxon>Actinopterygii</taxon>
        <taxon>Neopterygii</taxon>
        <taxon>Teleostei</taxon>
        <taxon>Anguilliformes</taxon>
        <taxon>Anguillidae</taxon>
        <taxon>Anguilla</taxon>
    </lineage>
</organism>
<protein>
    <recommendedName>
        <fullName evidence="12">Shugoshin C-terminal domain-containing protein</fullName>
    </recommendedName>
</protein>
<evidence type="ECO:0000256" key="8">
    <source>
        <dbReference type="ARBA" id="ARBA00023328"/>
    </source>
</evidence>
<evidence type="ECO:0000256" key="4">
    <source>
        <dbReference type="ARBA" id="ARBA00022618"/>
    </source>
</evidence>
<dbReference type="PANTHER" id="PTHR21577">
    <property type="entry name" value="SHUGOSHIN"/>
    <property type="match status" value="1"/>
</dbReference>
<evidence type="ECO:0000256" key="5">
    <source>
        <dbReference type="ARBA" id="ARBA00022829"/>
    </source>
</evidence>
<evidence type="ECO:0000313" key="11">
    <source>
        <dbReference type="Proteomes" id="UP001044222"/>
    </source>
</evidence>
<evidence type="ECO:0000256" key="1">
    <source>
        <dbReference type="ARBA" id="ARBA00004584"/>
    </source>
</evidence>
<evidence type="ECO:0000256" key="3">
    <source>
        <dbReference type="ARBA" id="ARBA00022454"/>
    </source>
</evidence>
<evidence type="ECO:0008006" key="12">
    <source>
        <dbReference type="Google" id="ProtNLM"/>
    </source>
</evidence>
<gene>
    <name evidence="10" type="ORF">ANANG_G00053950</name>
</gene>
<dbReference type="Proteomes" id="UP001044222">
    <property type="component" value="Unassembled WGS sequence"/>
</dbReference>
<name>A0A9D3MMM3_ANGAN</name>
<comment type="similarity">
    <text evidence="2">Belongs to the shugoshin family.</text>
</comment>
<evidence type="ECO:0000256" key="6">
    <source>
        <dbReference type="ARBA" id="ARBA00023054"/>
    </source>
</evidence>
<comment type="caution">
    <text evidence="10">The sequence shown here is derived from an EMBL/GenBank/DDBJ whole genome shotgun (WGS) entry which is preliminary data.</text>
</comment>
<keyword evidence="3" id="KW-0158">Chromosome</keyword>
<dbReference type="AlphaFoldDB" id="A0A9D3MMM3"/>
<proteinExistence type="inferred from homology"/>
<feature type="region of interest" description="Disordered" evidence="9">
    <location>
        <begin position="279"/>
        <end position="302"/>
    </location>
</feature>
<keyword evidence="6" id="KW-0175">Coiled coil</keyword>
<dbReference type="GO" id="GO:0051301">
    <property type="term" value="P:cell division"/>
    <property type="evidence" value="ECO:0007669"/>
    <property type="project" value="UniProtKB-KW"/>
</dbReference>
<evidence type="ECO:0000256" key="7">
    <source>
        <dbReference type="ARBA" id="ARBA00023306"/>
    </source>
</evidence>
<reference evidence="10" key="1">
    <citation type="submission" date="2021-01" db="EMBL/GenBank/DDBJ databases">
        <title>A chromosome-scale assembly of European eel, Anguilla anguilla.</title>
        <authorList>
            <person name="Henkel C."/>
            <person name="Jong-Raadsen S.A."/>
            <person name="Dufour S."/>
            <person name="Weltzien F.-A."/>
            <person name="Palstra A.P."/>
            <person name="Pelster B."/>
            <person name="Spaink H.P."/>
            <person name="Van Den Thillart G.E."/>
            <person name="Jansen H."/>
            <person name="Zahm M."/>
            <person name="Klopp C."/>
            <person name="Cedric C."/>
            <person name="Louis A."/>
            <person name="Berthelot C."/>
            <person name="Parey E."/>
            <person name="Roest Crollius H."/>
            <person name="Montfort J."/>
            <person name="Robinson-Rechavi M."/>
            <person name="Bucao C."/>
            <person name="Bouchez O."/>
            <person name="Gislard M."/>
            <person name="Lluch J."/>
            <person name="Milhes M."/>
            <person name="Lampietro C."/>
            <person name="Lopez Roques C."/>
            <person name="Donnadieu C."/>
            <person name="Braasch I."/>
            <person name="Desvignes T."/>
            <person name="Postlethwait J."/>
            <person name="Bobe J."/>
            <person name="Guiguen Y."/>
            <person name="Dirks R."/>
        </authorList>
    </citation>
    <scope>NUCLEOTIDE SEQUENCE</scope>
    <source>
        <strain evidence="10">Tag_6206</strain>
        <tissue evidence="10">Liver</tissue>
    </source>
</reference>
<evidence type="ECO:0000256" key="9">
    <source>
        <dbReference type="SAM" id="MobiDB-lite"/>
    </source>
</evidence>
<dbReference type="GO" id="GO:0051177">
    <property type="term" value="P:meiotic sister chromatid cohesion"/>
    <property type="evidence" value="ECO:0007669"/>
    <property type="project" value="TreeGrafter"/>
</dbReference>
<keyword evidence="4" id="KW-0132">Cell division</keyword>
<keyword evidence="5" id="KW-0159">Chromosome partition</keyword>
<dbReference type="PANTHER" id="PTHR21577:SF3">
    <property type="entry name" value="SHUGOSHIN 1-RELATED"/>
    <property type="match status" value="1"/>
</dbReference>
<keyword evidence="11" id="KW-1185">Reference proteome</keyword>
<accession>A0A9D3MMM3</accession>
<comment type="subcellular location">
    <subcellularLocation>
        <location evidence="1">Chromosome</location>
        <location evidence="1">Centromere</location>
    </subcellularLocation>
</comment>
<dbReference type="InterPro" id="IPR038889">
    <property type="entry name" value="Shugoshin1/2"/>
</dbReference>
<dbReference type="Gene3D" id="1.20.5.730">
    <property type="entry name" value="Single helix bin"/>
    <property type="match status" value="1"/>
</dbReference>
<evidence type="ECO:0000256" key="2">
    <source>
        <dbReference type="ARBA" id="ARBA00010845"/>
    </source>
</evidence>
<sequence>MQFDGSVRRFAQANPKGIKSTTKPVAKQNSSLAAKIKTKIQNTSSFFKVSLKTNNKALALALVAQKEKSRLLETETVRLRKEVQALCFDLAHRRHKHNQLVRLLRDHQARALNSLVAAVDLLSSEDVSIGANEEINEKSPPDPEDAIVELGSKVCRVPVLPAQTGNTACPSPKEPTGEPSRSPRDQSRNPSVEIHAQPSTATLPSVQASIGSACNEEDTETAERIPSLPEKVCRPSTGLQLQLDKWTRFYSDTLLESETFPESLAVNSVSAVEPVAELASVEPGGLAGSPRGVRTSREDQPL</sequence>